<evidence type="ECO:0000256" key="2">
    <source>
        <dbReference type="ARBA" id="ARBA00022729"/>
    </source>
</evidence>
<dbReference type="InterPro" id="IPR050810">
    <property type="entry name" value="Bact_Secretion_Sys_Channel"/>
</dbReference>
<feature type="domain" description="Type II/III secretion system secretin-like" evidence="6">
    <location>
        <begin position="338"/>
        <end position="497"/>
    </location>
</feature>
<dbReference type="PANTHER" id="PTHR30332:SF24">
    <property type="entry name" value="SECRETIN GSPD-RELATED"/>
    <property type="match status" value="1"/>
</dbReference>
<keyword evidence="5" id="KW-1133">Transmembrane helix</keyword>
<name>A0ABX5DEQ8_9VIBR</name>
<keyword evidence="5" id="KW-0812">Transmembrane</keyword>
<evidence type="ECO:0000256" key="1">
    <source>
        <dbReference type="ARBA" id="ARBA00004370"/>
    </source>
</evidence>
<comment type="caution">
    <text evidence="7">The sequence shown here is derived from an EMBL/GenBank/DDBJ whole genome shotgun (WGS) entry which is preliminary data.</text>
</comment>
<organism evidence="7 8">
    <name type="scientific">Vibrio mediterranei</name>
    <dbReference type="NCBI Taxonomy" id="689"/>
    <lineage>
        <taxon>Bacteria</taxon>
        <taxon>Pseudomonadati</taxon>
        <taxon>Pseudomonadota</taxon>
        <taxon>Gammaproteobacteria</taxon>
        <taxon>Vibrionales</taxon>
        <taxon>Vibrionaceae</taxon>
        <taxon>Vibrio</taxon>
    </lineage>
</organism>
<gene>
    <name evidence="7" type="ORF">COR51_13325</name>
</gene>
<dbReference type="EMBL" id="NWTN01000007">
    <property type="protein sequence ID" value="PRQ67106.1"/>
    <property type="molecule type" value="Genomic_DNA"/>
</dbReference>
<dbReference type="Proteomes" id="UP000238163">
    <property type="component" value="Unassembled WGS sequence"/>
</dbReference>
<evidence type="ECO:0000313" key="7">
    <source>
        <dbReference type="EMBL" id="PRQ67106.1"/>
    </source>
</evidence>
<evidence type="ECO:0000256" key="3">
    <source>
        <dbReference type="ARBA" id="ARBA00023136"/>
    </source>
</evidence>
<comment type="similarity">
    <text evidence="4">Belongs to the bacterial secretin family.</text>
</comment>
<feature type="transmembrane region" description="Helical" evidence="5">
    <location>
        <begin position="21"/>
        <end position="41"/>
    </location>
</feature>
<sequence>MTLEWRLRSCLPTTENIGLHIMRRIMCLRLLIINILFLFIVSGCSNTSNVETKADINNVKKQLEQLSSNTNTRKKNNVSFVNDFLFRGEQIALDREVKYQSINVAMFSMYDISLIEATNPIKSKGIRVEVMDNCNFPSEEHKSTINYKGNIVGYLNYLKEIYNYDALFDGKNLRLNKCSVYNAQLPGNTFTSNMNMSVNVVSSSPISGVHNQDDMDSIVSTIESILKGEGDIILSKRTGHIRVTSRPDKIDSVRGFIDRLLKNQEKQTSIDVKIVQYSGDESSVFGLSGKLAYKDNNFSNSITSPNTNTDSPVGEIKGTIVSGKFNGTDILLSSLYGNKNVSITSSINLVGINGSPLPFNVSTKRNYVRSIESEYDKDKNTETKSYEIDSVESGLELLMLPTIDELNNIEMTIMIKQKELLKITKYENIQLPETTENSSFQRMRLQSGDTLVLTGFDENRLNDNRGSTIPGILALGGSIDKNKANRKIAILISPKVI</sequence>
<accession>A0ABX5DEQ8</accession>
<proteinExistence type="inferred from homology"/>
<comment type="subcellular location">
    <subcellularLocation>
        <location evidence="1">Membrane</location>
    </subcellularLocation>
</comment>
<dbReference type="Pfam" id="PF00263">
    <property type="entry name" value="Secretin"/>
    <property type="match status" value="1"/>
</dbReference>
<protein>
    <recommendedName>
        <fullName evidence="6">Type II/III secretion system secretin-like domain-containing protein</fullName>
    </recommendedName>
</protein>
<reference evidence="7 8" key="1">
    <citation type="submission" date="2018-03" db="EMBL/GenBank/DDBJ databases">
        <title>Genetic Diversity and Phenotypic Plasticity of AHL Mediated Quorum Sensing in Environmental Strains of Vibrio mediterranei.</title>
        <authorList>
            <person name="Lantoine F."/>
            <person name="Vouve F."/>
        </authorList>
    </citation>
    <scope>NUCLEOTIDE SEQUENCE [LARGE SCALE GENOMIC DNA]</scope>
    <source>
        <strain evidence="7 8">17LN0615E</strain>
    </source>
</reference>
<evidence type="ECO:0000256" key="5">
    <source>
        <dbReference type="SAM" id="Phobius"/>
    </source>
</evidence>
<evidence type="ECO:0000259" key="6">
    <source>
        <dbReference type="Pfam" id="PF00263"/>
    </source>
</evidence>
<keyword evidence="3 5" id="KW-0472">Membrane</keyword>
<dbReference type="InterPro" id="IPR004846">
    <property type="entry name" value="T2SS/T3SS_dom"/>
</dbReference>
<keyword evidence="8" id="KW-1185">Reference proteome</keyword>
<evidence type="ECO:0000256" key="4">
    <source>
        <dbReference type="RuleBase" id="RU004003"/>
    </source>
</evidence>
<keyword evidence="2" id="KW-0732">Signal</keyword>
<evidence type="ECO:0000313" key="8">
    <source>
        <dbReference type="Proteomes" id="UP000238163"/>
    </source>
</evidence>
<dbReference type="PANTHER" id="PTHR30332">
    <property type="entry name" value="PROBABLE GENERAL SECRETION PATHWAY PROTEIN D"/>
    <property type="match status" value="1"/>
</dbReference>